<evidence type="ECO:0000313" key="3">
    <source>
        <dbReference type="EMBL" id="CAB4658116.1"/>
    </source>
</evidence>
<dbReference type="InterPro" id="IPR036291">
    <property type="entry name" value="NAD(P)-bd_dom_sf"/>
</dbReference>
<feature type="domain" description="GFO/IDH/MocA-like oxidoreductase" evidence="2">
    <location>
        <begin position="129"/>
        <end position="250"/>
    </location>
</feature>
<dbReference type="AlphaFoldDB" id="A0A6J6L971"/>
<feature type="domain" description="Gfo/Idh/MocA-like oxidoreductase N-terminal" evidence="1">
    <location>
        <begin position="2"/>
        <end position="119"/>
    </location>
</feature>
<dbReference type="Pfam" id="PF22725">
    <property type="entry name" value="GFO_IDH_MocA_C3"/>
    <property type="match status" value="1"/>
</dbReference>
<reference evidence="3" key="1">
    <citation type="submission" date="2020-05" db="EMBL/GenBank/DDBJ databases">
        <authorList>
            <person name="Chiriac C."/>
            <person name="Salcher M."/>
            <person name="Ghai R."/>
            <person name="Kavagutti S V."/>
        </authorList>
    </citation>
    <scope>NUCLEOTIDE SEQUENCE</scope>
</reference>
<dbReference type="EMBL" id="CAEZWE010000052">
    <property type="protein sequence ID" value="CAB4658116.1"/>
    <property type="molecule type" value="Genomic_DNA"/>
</dbReference>
<proteinExistence type="predicted"/>
<dbReference type="Gene3D" id="3.40.50.720">
    <property type="entry name" value="NAD(P)-binding Rossmann-like Domain"/>
    <property type="match status" value="1"/>
</dbReference>
<evidence type="ECO:0000259" key="2">
    <source>
        <dbReference type="Pfam" id="PF22725"/>
    </source>
</evidence>
<sequence length="311" mass="33532">MKFALSGYGWAARMHAKAIRLAGHEVVGVSGPHEERRAVFAEKHNCQVSCDSVSQMLDESGAEALVVCSPNAVHHSDTLLAIDAGVHVLVEKPVTVTLEQCDEIAALAASKKVTVGVGHMWRHHNEVIAMRDVVASGVLGRVVRTHGWGVHANWGPSGWFIDPELAGGGALIDMGIHAIDTARFLLGDPDPVRVQASIGFGEFSDTVVDDDGVVIIDWDNGVRSVIEFGWWQPVLGGLEADTKVYGTKGAQQMWPNFNEFGSDYQHCGVEMYTEQIVDFADACSTGRDPIGSLSVGRTALSIVRDAYNCVR</sequence>
<organism evidence="3">
    <name type="scientific">freshwater metagenome</name>
    <dbReference type="NCBI Taxonomy" id="449393"/>
    <lineage>
        <taxon>unclassified sequences</taxon>
        <taxon>metagenomes</taxon>
        <taxon>ecological metagenomes</taxon>
    </lineage>
</organism>
<dbReference type="PANTHER" id="PTHR43249">
    <property type="entry name" value="UDP-N-ACETYL-2-AMINO-2-DEOXY-D-GLUCURONATE OXIDASE"/>
    <property type="match status" value="1"/>
</dbReference>
<accession>A0A6J6L971</accession>
<dbReference type="SUPFAM" id="SSF51735">
    <property type="entry name" value="NAD(P)-binding Rossmann-fold domains"/>
    <property type="match status" value="1"/>
</dbReference>
<dbReference type="PANTHER" id="PTHR43249:SF1">
    <property type="entry name" value="D-GLUCOSIDE 3-DEHYDROGENASE"/>
    <property type="match status" value="1"/>
</dbReference>
<gene>
    <name evidence="3" type="ORF">UFOPK2169_01219</name>
</gene>
<dbReference type="InterPro" id="IPR000683">
    <property type="entry name" value="Gfo/Idh/MocA-like_OxRdtase_N"/>
</dbReference>
<dbReference type="InterPro" id="IPR055170">
    <property type="entry name" value="GFO_IDH_MocA-like_dom"/>
</dbReference>
<dbReference type="SUPFAM" id="SSF55347">
    <property type="entry name" value="Glyceraldehyde-3-phosphate dehydrogenase-like, C-terminal domain"/>
    <property type="match status" value="1"/>
</dbReference>
<name>A0A6J6L971_9ZZZZ</name>
<dbReference type="Pfam" id="PF01408">
    <property type="entry name" value="GFO_IDH_MocA"/>
    <property type="match status" value="1"/>
</dbReference>
<protein>
    <submittedName>
        <fullName evidence="3">Unannotated protein</fullName>
    </submittedName>
</protein>
<dbReference type="Gene3D" id="3.30.360.10">
    <property type="entry name" value="Dihydrodipicolinate Reductase, domain 2"/>
    <property type="match status" value="1"/>
</dbReference>
<dbReference type="GO" id="GO:0000166">
    <property type="term" value="F:nucleotide binding"/>
    <property type="evidence" value="ECO:0007669"/>
    <property type="project" value="InterPro"/>
</dbReference>
<evidence type="ECO:0000259" key="1">
    <source>
        <dbReference type="Pfam" id="PF01408"/>
    </source>
</evidence>
<dbReference type="InterPro" id="IPR052515">
    <property type="entry name" value="Gfo/Idh/MocA_Oxidoreductase"/>
</dbReference>